<sequence length="125" mass="12211">MPIAGAVLVGTAVALLLGAVTAMVIGTLQRMGVVAVVPSWVYALGAYLSAVVGGWTAGRLAGRAGMLSGAVVGLLLLGVATWLGAPAQEAPAGLQMAVDWSAAWWRMALAVLAAGLAGGLAVSGS</sequence>
<gene>
    <name evidence="2" type="ORF">VLY81_07180</name>
</gene>
<dbReference type="RefSeq" id="WP_324667485.1">
    <property type="nucleotide sequence ID" value="NZ_CP141614.1"/>
</dbReference>
<dbReference type="EMBL" id="CP141614">
    <property type="protein sequence ID" value="WRP13241.1"/>
    <property type="molecule type" value="Genomic_DNA"/>
</dbReference>
<accession>A0ABZ1BK22</accession>
<protein>
    <recommendedName>
        <fullName evidence="4">Major facilitator superfamily (MFS) profile domain-containing protein</fullName>
    </recommendedName>
</protein>
<evidence type="ECO:0008006" key="4">
    <source>
        <dbReference type="Google" id="ProtNLM"/>
    </source>
</evidence>
<reference evidence="3" key="1">
    <citation type="submission" date="2023-12" db="EMBL/GenBank/DDBJ databases">
        <title>Novel isolates from deep terrestrial aquifers shed light on the physiology and ecology of the class Limnochordia.</title>
        <authorList>
            <person name="Karnachuk O.V."/>
            <person name="Lukina A.P."/>
            <person name="Avakyan M.R."/>
            <person name="Kadnikov V."/>
            <person name="Begmatov S."/>
            <person name="Beletsky A.V."/>
            <person name="Mardanov A.V."/>
            <person name="Ravin N.V."/>
        </authorList>
    </citation>
    <scope>NUCLEOTIDE SEQUENCE [LARGE SCALE GENOMIC DNA]</scope>
    <source>
        <strain evidence="3">LN</strain>
    </source>
</reference>
<feature type="transmembrane region" description="Helical" evidence="1">
    <location>
        <begin position="64"/>
        <end position="83"/>
    </location>
</feature>
<evidence type="ECO:0000313" key="2">
    <source>
        <dbReference type="EMBL" id="WRP13241.1"/>
    </source>
</evidence>
<dbReference type="Proteomes" id="UP001333102">
    <property type="component" value="Chromosome"/>
</dbReference>
<keyword evidence="1" id="KW-0812">Transmembrane</keyword>
<evidence type="ECO:0000256" key="1">
    <source>
        <dbReference type="SAM" id="Phobius"/>
    </source>
</evidence>
<keyword evidence="1" id="KW-1133">Transmembrane helix</keyword>
<proteinExistence type="predicted"/>
<feature type="transmembrane region" description="Helical" evidence="1">
    <location>
        <begin position="32"/>
        <end position="52"/>
    </location>
</feature>
<keyword evidence="1" id="KW-0472">Membrane</keyword>
<evidence type="ECO:0000313" key="3">
    <source>
        <dbReference type="Proteomes" id="UP001333102"/>
    </source>
</evidence>
<keyword evidence="3" id="KW-1185">Reference proteome</keyword>
<feature type="transmembrane region" description="Helical" evidence="1">
    <location>
        <begin position="103"/>
        <end position="122"/>
    </location>
</feature>
<name>A0ABZ1BK22_9FIRM</name>
<organism evidence="2 3">
    <name type="scientific">Geochorda subterranea</name>
    <dbReference type="NCBI Taxonomy" id="3109564"/>
    <lineage>
        <taxon>Bacteria</taxon>
        <taxon>Bacillati</taxon>
        <taxon>Bacillota</taxon>
        <taxon>Limnochordia</taxon>
        <taxon>Limnochordales</taxon>
        <taxon>Geochordaceae</taxon>
        <taxon>Geochorda</taxon>
    </lineage>
</organism>